<dbReference type="PANTHER" id="PTHR30615:SF8">
    <property type="entry name" value="UPF0047 PROTEIN C4A8.02C"/>
    <property type="match status" value="1"/>
</dbReference>
<dbReference type="SUPFAM" id="SSF111038">
    <property type="entry name" value="YjbQ-like"/>
    <property type="match status" value="1"/>
</dbReference>
<dbReference type="PANTHER" id="PTHR30615">
    <property type="entry name" value="UNCHARACTERIZED PROTEIN YJBQ-RELATED"/>
    <property type="match status" value="1"/>
</dbReference>
<dbReference type="InterPro" id="IPR001602">
    <property type="entry name" value="UPF0047_YjbQ-like"/>
</dbReference>
<dbReference type="RefSeq" id="WP_003651967.1">
    <property type="nucleotide sequence ID" value="NZ_JASOUT010000006.1"/>
</dbReference>
<dbReference type="InterPro" id="IPR035917">
    <property type="entry name" value="YjbQ-like_sf"/>
</dbReference>
<protein>
    <recommendedName>
        <fullName evidence="4">Secondary thiamine-phosphate synthase</fullName>
    </recommendedName>
</protein>
<reference evidence="2 3" key="1">
    <citation type="submission" date="2019-04" db="EMBL/GenBank/DDBJ databases">
        <title>Lactobacillus gasseri 7171 assembly.</title>
        <authorList>
            <person name="Joris B.R."/>
            <person name="Giguere D."/>
        </authorList>
    </citation>
    <scope>NUCLEOTIDE SEQUENCE [LARGE SCALE GENOMIC DNA]</scope>
    <source>
        <strain evidence="2 3">7171</strain>
    </source>
</reference>
<keyword evidence="3" id="KW-1185">Reference proteome</keyword>
<sequence>MSTFFKELTINTVDGRPSYHMITDQVKGAVKESGIQNGMCVVQTTHTTCSVYFDEYMHDKNYYGDDYLQVDLNNVLQKIIPRQTTENHPYLSPGPKHIAYGMKKTDPNYPAIKWTMLNTDGHLRADLLGSSVSLVIKEGLPLLGSVGQVFFVDFDQTRKRQRHVFIMILGD</sequence>
<organism evidence="2 3">
    <name type="scientific">Lactobacillus gasseri</name>
    <dbReference type="NCBI Taxonomy" id="1596"/>
    <lineage>
        <taxon>Bacteria</taxon>
        <taxon>Bacillati</taxon>
        <taxon>Bacillota</taxon>
        <taxon>Bacilli</taxon>
        <taxon>Lactobacillales</taxon>
        <taxon>Lactobacillaceae</taxon>
        <taxon>Lactobacillus</taxon>
    </lineage>
</organism>
<evidence type="ECO:0000313" key="2">
    <source>
        <dbReference type="EMBL" id="TQW14920.1"/>
    </source>
</evidence>
<comment type="caution">
    <text evidence="2">The sequence shown here is derived from an EMBL/GenBank/DDBJ whole genome shotgun (WGS) entry which is preliminary data.</text>
</comment>
<proteinExistence type="inferred from homology"/>
<evidence type="ECO:0008006" key="4">
    <source>
        <dbReference type="Google" id="ProtNLM"/>
    </source>
</evidence>
<dbReference type="EMBL" id="SRMD01000088">
    <property type="protein sequence ID" value="TQW14920.1"/>
    <property type="molecule type" value="Genomic_DNA"/>
</dbReference>
<dbReference type="Gene3D" id="2.60.120.460">
    <property type="entry name" value="YjbQ-like"/>
    <property type="match status" value="1"/>
</dbReference>
<dbReference type="Proteomes" id="UP000316012">
    <property type="component" value="Unassembled WGS sequence"/>
</dbReference>
<dbReference type="Pfam" id="PF01894">
    <property type="entry name" value="YjbQ"/>
    <property type="match status" value="1"/>
</dbReference>
<name>A0ABY3BFB9_LACGS</name>
<gene>
    <name evidence="2" type="ORF">FIPPAONL_01330</name>
</gene>
<evidence type="ECO:0000313" key="3">
    <source>
        <dbReference type="Proteomes" id="UP000316012"/>
    </source>
</evidence>
<evidence type="ECO:0000256" key="1">
    <source>
        <dbReference type="ARBA" id="ARBA00005534"/>
    </source>
</evidence>
<comment type="similarity">
    <text evidence="1">Belongs to the UPF0047 family.</text>
</comment>
<accession>A0ABY3BFB9</accession>